<dbReference type="InterPro" id="IPR016161">
    <property type="entry name" value="Ald_DH/histidinol_DH"/>
</dbReference>
<keyword evidence="2" id="KW-0560">Oxidoreductase</keyword>
<dbReference type="CDD" id="cd07085">
    <property type="entry name" value="ALDH_F6_MMSDH"/>
    <property type="match status" value="1"/>
</dbReference>
<sequence length="506" mass="54094">MENLSSSRIEHFIGGRVTASSSGRRQAVFNPATGEVSAQVALASVEEVNAAVAAAKAAAPAWAETAPLKRARILFKFKELMEKHQDALAAAITREHGKVFSDAKGEVVRGIEVVEFACGAPQLLKTQFTDNIGGGIDNWQLRQPLGVTAGITPFNFPVMVPLWMAPMALATGNTFVLKPSERDPSPSLMLADLLMQAGLPEGVFNVVQGDKVAVDALLRHADVKAISFVGSTPIAEYIYTEAAKRKGPYPMRAQALGGAKNHLVVMPDADLEQAVDALIGAAYGSAGERCMAISVAVVVGDVANRLVEALVPRVKALKVSNGMEANAEMGPLVTATHKQKIEDYIDAGVQAGAKLLVDGRGLRVAGHEKGFFLGGSLFDGVTPDMSIYREEIFGPVLCVVRVPDLAAAVELINAHEYGNGVSLFTSDGHTAREFSRRIEVGMVGVNVPIPVPMAWHSFGGWKRSLFGDAHAYGEEGVRFYTRYKSIMQRWPESIAKGAEFTMPVAK</sequence>
<feature type="domain" description="Aldehyde dehydrogenase" evidence="4">
    <location>
        <begin position="20"/>
        <end position="486"/>
    </location>
</feature>
<keyword evidence="3" id="KW-0520">NAD</keyword>
<dbReference type="Proteomes" id="UP000266327">
    <property type="component" value="Unassembled WGS sequence"/>
</dbReference>
<dbReference type="EC" id="1.2.1.27" evidence="1"/>
<dbReference type="EMBL" id="QYUQ01000002">
    <property type="protein sequence ID" value="RJG02769.1"/>
    <property type="molecule type" value="Genomic_DNA"/>
</dbReference>
<evidence type="ECO:0000313" key="5">
    <source>
        <dbReference type="EMBL" id="RJG02769.1"/>
    </source>
</evidence>
<dbReference type="InterPro" id="IPR016160">
    <property type="entry name" value="Ald_DH_CS_CYS"/>
</dbReference>
<dbReference type="OrthoDB" id="6187633at2"/>
<evidence type="ECO:0000256" key="2">
    <source>
        <dbReference type="ARBA" id="ARBA00023002"/>
    </source>
</evidence>
<dbReference type="Gene3D" id="3.40.309.10">
    <property type="entry name" value="Aldehyde Dehydrogenase, Chain A, domain 2"/>
    <property type="match status" value="1"/>
</dbReference>
<comment type="caution">
    <text evidence="5">The sequence shown here is derived from an EMBL/GenBank/DDBJ whole genome shotgun (WGS) entry which is preliminary data.</text>
</comment>
<dbReference type="Pfam" id="PF00171">
    <property type="entry name" value="Aldedh"/>
    <property type="match status" value="1"/>
</dbReference>
<dbReference type="PROSITE" id="PS00070">
    <property type="entry name" value="ALDEHYDE_DEHYDR_CYS"/>
    <property type="match status" value="1"/>
</dbReference>
<dbReference type="AlphaFoldDB" id="A0A3A3G7P2"/>
<reference evidence="6" key="1">
    <citation type="submission" date="2018-09" db="EMBL/GenBank/DDBJ databases">
        <authorList>
            <person name="Zhu H."/>
        </authorList>
    </citation>
    <scope>NUCLEOTIDE SEQUENCE [LARGE SCALE GENOMIC DNA]</scope>
    <source>
        <strain evidence="6">K1S02-23</strain>
    </source>
</reference>
<dbReference type="PANTHER" id="PTHR43866">
    <property type="entry name" value="MALONATE-SEMIALDEHYDE DEHYDROGENASE"/>
    <property type="match status" value="1"/>
</dbReference>
<dbReference type="GO" id="GO:0004491">
    <property type="term" value="F:methylmalonate-semialdehyde dehydrogenase (acylating, NAD) activity"/>
    <property type="evidence" value="ECO:0007669"/>
    <property type="project" value="UniProtKB-EC"/>
</dbReference>
<dbReference type="InterPro" id="IPR016163">
    <property type="entry name" value="Ald_DH_C"/>
</dbReference>
<accession>A0A3A3G7P2</accession>
<proteinExistence type="predicted"/>
<dbReference type="InterPro" id="IPR016162">
    <property type="entry name" value="Ald_DH_N"/>
</dbReference>
<evidence type="ECO:0000313" key="6">
    <source>
        <dbReference type="Proteomes" id="UP000266327"/>
    </source>
</evidence>
<dbReference type="FunFam" id="3.40.605.10:FF:000003">
    <property type="entry name" value="Methylmalonate-semialdehyde dehydrogenase [acylating]"/>
    <property type="match status" value="1"/>
</dbReference>
<dbReference type="GO" id="GO:0006210">
    <property type="term" value="P:thymine catabolic process"/>
    <property type="evidence" value="ECO:0007669"/>
    <property type="project" value="TreeGrafter"/>
</dbReference>
<dbReference type="PANTHER" id="PTHR43866:SF4">
    <property type="entry name" value="MALONATE-SEMIALDEHYDE DEHYDROGENASE"/>
    <property type="match status" value="1"/>
</dbReference>
<gene>
    <name evidence="5" type="ORF">D3878_15260</name>
</gene>
<dbReference type="InterPro" id="IPR015590">
    <property type="entry name" value="Aldehyde_DH_dom"/>
</dbReference>
<evidence type="ECO:0000259" key="4">
    <source>
        <dbReference type="Pfam" id="PF00171"/>
    </source>
</evidence>
<dbReference type="FunFam" id="3.40.309.10:FF:000002">
    <property type="entry name" value="Methylmalonate-semialdehyde dehydrogenase (Acylating)"/>
    <property type="match status" value="1"/>
</dbReference>
<dbReference type="InterPro" id="IPR010061">
    <property type="entry name" value="MeMal-semiAld_DH"/>
</dbReference>
<dbReference type="NCBIfam" id="TIGR01722">
    <property type="entry name" value="MMSDH"/>
    <property type="match status" value="1"/>
</dbReference>
<dbReference type="SUPFAM" id="SSF53720">
    <property type="entry name" value="ALDH-like"/>
    <property type="match status" value="1"/>
</dbReference>
<evidence type="ECO:0000256" key="3">
    <source>
        <dbReference type="ARBA" id="ARBA00023027"/>
    </source>
</evidence>
<evidence type="ECO:0000256" key="1">
    <source>
        <dbReference type="ARBA" id="ARBA00013048"/>
    </source>
</evidence>
<organism evidence="5 6">
    <name type="scientific">Noviherbaspirillum sedimenti</name>
    <dbReference type="NCBI Taxonomy" id="2320865"/>
    <lineage>
        <taxon>Bacteria</taxon>
        <taxon>Pseudomonadati</taxon>
        <taxon>Pseudomonadota</taxon>
        <taxon>Betaproteobacteria</taxon>
        <taxon>Burkholderiales</taxon>
        <taxon>Oxalobacteraceae</taxon>
        <taxon>Noviherbaspirillum</taxon>
    </lineage>
</organism>
<dbReference type="GO" id="GO:0006574">
    <property type="term" value="P:L-valine catabolic process"/>
    <property type="evidence" value="ECO:0007669"/>
    <property type="project" value="TreeGrafter"/>
</dbReference>
<protein>
    <recommendedName>
        <fullName evidence="1">methylmalonate-semialdehyde dehydrogenase (CoA acylating)</fullName>
        <ecNumber evidence="1">1.2.1.27</ecNumber>
    </recommendedName>
</protein>
<keyword evidence="6" id="KW-1185">Reference proteome</keyword>
<dbReference type="Gene3D" id="3.40.605.10">
    <property type="entry name" value="Aldehyde Dehydrogenase, Chain A, domain 1"/>
    <property type="match status" value="1"/>
</dbReference>
<name>A0A3A3G7P2_9BURK</name>
<dbReference type="RefSeq" id="WP_119786270.1">
    <property type="nucleotide sequence ID" value="NZ_QYUQ01000002.1"/>
</dbReference>